<dbReference type="PANTHER" id="PTHR35201:SF4">
    <property type="entry name" value="BETA-PINACENE SYNTHASE-RELATED"/>
    <property type="match status" value="1"/>
</dbReference>
<dbReference type="Gene3D" id="1.10.600.10">
    <property type="entry name" value="Farnesyl Diphosphate Synthase"/>
    <property type="match status" value="1"/>
</dbReference>
<name>A0A3N0E796_SINP1</name>
<sequence length="334" mass="39084">MNIKKILQNEFRYPFPCFKNPYVDTLQHITDNEWIDGAYLYLYQENEAVRKKYKNTRTAHIASHWFPTAGHERLLPVCRLMLWTLYNDDMYEEITPEELPFIRDRSLAVLNGEMTGENSRIPLEPLLGSLRKEFLLYLAPASYNRFVTMINRYFHGLEKELIYKANHEYPGIAECLAIREASLCLYPFLQLTEIDTGVTLPDEIHDHPVIRRLQTLASRMMLLYNDVQSLQKDQLTGGIYYNMVKVIEYQKGISIEAACAEDIRMHSEDLKEFLMLQRSLPDFGEWHSAVVNWVHYMSITLSGWKTVSFDLARYNTTTGFPSADMLKNNRNIIT</sequence>
<dbReference type="RefSeq" id="WP_123216772.1">
    <property type="nucleotide sequence ID" value="NZ_RJTM01000102.1"/>
</dbReference>
<dbReference type="EC" id="4.2.3.-" evidence="1"/>
<dbReference type="InterPro" id="IPR008949">
    <property type="entry name" value="Isoprenoid_synthase_dom_sf"/>
</dbReference>
<keyword evidence="1" id="KW-0479">Metal-binding</keyword>
<dbReference type="Pfam" id="PF19086">
    <property type="entry name" value="Terpene_syn_C_2"/>
    <property type="match status" value="1"/>
</dbReference>
<comment type="caution">
    <text evidence="2">The sequence shown here is derived from an EMBL/GenBank/DDBJ whole genome shotgun (WGS) entry which is preliminary data.</text>
</comment>
<organism evidence="2 3">
    <name type="scientific">Sinomicrobium pectinilyticum</name>
    <dbReference type="NCBI Taxonomy" id="1084421"/>
    <lineage>
        <taxon>Bacteria</taxon>
        <taxon>Pseudomonadati</taxon>
        <taxon>Bacteroidota</taxon>
        <taxon>Flavobacteriia</taxon>
        <taxon>Flavobacteriales</taxon>
        <taxon>Flavobacteriaceae</taxon>
        <taxon>Sinomicrobium</taxon>
    </lineage>
</organism>
<dbReference type="OrthoDB" id="1223397at2"/>
<evidence type="ECO:0000313" key="2">
    <source>
        <dbReference type="EMBL" id="RNL83722.1"/>
    </source>
</evidence>
<dbReference type="EMBL" id="RJTM01000102">
    <property type="protein sequence ID" value="RNL83722.1"/>
    <property type="molecule type" value="Genomic_DNA"/>
</dbReference>
<keyword evidence="1" id="KW-0460">Magnesium</keyword>
<comment type="cofactor">
    <cofactor evidence="1">
        <name>Mg(2+)</name>
        <dbReference type="ChEBI" id="CHEBI:18420"/>
    </cofactor>
</comment>
<dbReference type="AlphaFoldDB" id="A0A3N0E796"/>
<gene>
    <name evidence="2" type="ORF">ED312_14660</name>
</gene>
<dbReference type="SFLD" id="SFLDS00005">
    <property type="entry name" value="Isoprenoid_Synthase_Type_I"/>
    <property type="match status" value="1"/>
</dbReference>
<accession>A0A3N0E796</accession>
<dbReference type="SFLD" id="SFLDG01020">
    <property type="entry name" value="Terpene_Cyclase_Like_2"/>
    <property type="match status" value="1"/>
</dbReference>
<dbReference type="InterPro" id="IPR034686">
    <property type="entry name" value="Terpene_cyclase-like_2"/>
</dbReference>
<dbReference type="GO" id="GO:0046872">
    <property type="term" value="F:metal ion binding"/>
    <property type="evidence" value="ECO:0007669"/>
    <property type="project" value="UniProtKB-KW"/>
</dbReference>
<reference evidence="2 3" key="1">
    <citation type="submission" date="2018-10" db="EMBL/GenBank/DDBJ databases">
        <title>Sinomicrobium pectinilyticum sp. nov., a pectinase-producing bacterium isolated from alkaline and saline soil, and emended description of the genus Sinomicrobium.</title>
        <authorList>
            <person name="Cheng B."/>
            <person name="Li C."/>
            <person name="Lai Q."/>
            <person name="Du M."/>
            <person name="Shao Z."/>
            <person name="Xu P."/>
            <person name="Yang C."/>
        </authorList>
    </citation>
    <scope>NUCLEOTIDE SEQUENCE [LARGE SCALE GENOMIC DNA]</scope>
    <source>
        <strain evidence="2 3">5DNS001</strain>
    </source>
</reference>
<dbReference type="GO" id="GO:0010333">
    <property type="term" value="F:terpene synthase activity"/>
    <property type="evidence" value="ECO:0007669"/>
    <property type="project" value="InterPro"/>
</dbReference>
<keyword evidence="3" id="KW-1185">Reference proteome</keyword>
<evidence type="ECO:0000256" key="1">
    <source>
        <dbReference type="RuleBase" id="RU366034"/>
    </source>
</evidence>
<dbReference type="SUPFAM" id="SSF48576">
    <property type="entry name" value="Terpenoid synthases"/>
    <property type="match status" value="1"/>
</dbReference>
<dbReference type="PANTHER" id="PTHR35201">
    <property type="entry name" value="TERPENE SYNTHASE"/>
    <property type="match status" value="1"/>
</dbReference>
<evidence type="ECO:0000313" key="3">
    <source>
        <dbReference type="Proteomes" id="UP000267469"/>
    </source>
</evidence>
<dbReference type="Proteomes" id="UP000267469">
    <property type="component" value="Unassembled WGS sequence"/>
</dbReference>
<protein>
    <recommendedName>
        <fullName evidence="1">Terpene synthase</fullName>
        <ecNumber evidence="1">4.2.3.-</ecNumber>
    </recommendedName>
</protein>
<proteinExistence type="inferred from homology"/>
<comment type="similarity">
    <text evidence="1">Belongs to the terpene synthase family.</text>
</comment>
<keyword evidence="1" id="KW-0456">Lyase</keyword>